<proteinExistence type="predicted"/>
<evidence type="ECO:0000313" key="1">
    <source>
        <dbReference type="EMBL" id="KAK0069050.1"/>
    </source>
</evidence>
<evidence type="ECO:0000313" key="2">
    <source>
        <dbReference type="Proteomes" id="UP001233172"/>
    </source>
</evidence>
<accession>A0AAD8FLT7</accession>
<dbReference type="EMBL" id="JASAOG010000003">
    <property type="protein sequence ID" value="KAK0069050.1"/>
    <property type="molecule type" value="Genomic_DNA"/>
</dbReference>
<evidence type="ECO:0008006" key="3">
    <source>
        <dbReference type="Google" id="ProtNLM"/>
    </source>
</evidence>
<comment type="caution">
    <text evidence="1">The sequence shown here is derived from an EMBL/GenBank/DDBJ whole genome shotgun (WGS) entry which is preliminary data.</text>
</comment>
<organism evidence="1 2">
    <name type="scientific">Biomphalaria pfeifferi</name>
    <name type="common">Bloodfluke planorb</name>
    <name type="synonym">Freshwater snail</name>
    <dbReference type="NCBI Taxonomy" id="112525"/>
    <lineage>
        <taxon>Eukaryota</taxon>
        <taxon>Metazoa</taxon>
        <taxon>Spiralia</taxon>
        <taxon>Lophotrochozoa</taxon>
        <taxon>Mollusca</taxon>
        <taxon>Gastropoda</taxon>
        <taxon>Heterobranchia</taxon>
        <taxon>Euthyneura</taxon>
        <taxon>Panpulmonata</taxon>
        <taxon>Hygrophila</taxon>
        <taxon>Lymnaeoidea</taxon>
        <taxon>Planorbidae</taxon>
        <taxon>Biomphalaria</taxon>
    </lineage>
</organism>
<gene>
    <name evidence="1" type="ORF">Bpfe_001232</name>
</gene>
<keyword evidence="2" id="KW-1185">Reference proteome</keyword>
<reference evidence="1" key="1">
    <citation type="journal article" date="2023" name="PLoS Negl. Trop. Dis.">
        <title>A genome sequence for Biomphalaria pfeifferi, the major vector snail for the human-infecting parasite Schistosoma mansoni.</title>
        <authorList>
            <person name="Bu L."/>
            <person name="Lu L."/>
            <person name="Laidemitt M.R."/>
            <person name="Zhang S.M."/>
            <person name="Mutuku M."/>
            <person name="Mkoji G."/>
            <person name="Steinauer M."/>
            <person name="Loker E.S."/>
        </authorList>
    </citation>
    <scope>NUCLEOTIDE SEQUENCE</scope>
    <source>
        <strain evidence="1">KasaAsao</strain>
    </source>
</reference>
<feature type="non-terminal residue" evidence="1">
    <location>
        <position position="193"/>
    </location>
</feature>
<dbReference type="AlphaFoldDB" id="A0AAD8FLT7"/>
<name>A0AAD8FLT7_BIOPF</name>
<reference evidence="1" key="2">
    <citation type="submission" date="2023-04" db="EMBL/GenBank/DDBJ databases">
        <authorList>
            <person name="Bu L."/>
            <person name="Lu L."/>
            <person name="Laidemitt M.R."/>
            <person name="Zhang S.M."/>
            <person name="Mutuku M."/>
            <person name="Mkoji G."/>
            <person name="Steinauer M."/>
            <person name="Loker E.S."/>
        </authorList>
    </citation>
    <scope>NUCLEOTIDE SEQUENCE</scope>
    <source>
        <strain evidence="1">KasaAsao</strain>
        <tissue evidence="1">Whole Snail</tissue>
    </source>
</reference>
<sequence length="193" mass="22776">NRIFYFYKNDSDVATCEVNWFPKQIELKYKLTGQVLKLVRNNDRMWERRTVYVFLSTVGIECENSGLYSCVSTDFRNRTYEKELLIRNPGCPVQFCDTFKITELIATINKAVNMTLCLFYNDNIDVVLVHVHNISVDLDWEVDQRSDKYFLLQLLFHDVQETFAGNHTIKIITVTKRTHQSQSLTRILEVYIL</sequence>
<feature type="non-terminal residue" evidence="1">
    <location>
        <position position="1"/>
    </location>
</feature>
<dbReference type="Proteomes" id="UP001233172">
    <property type="component" value="Unassembled WGS sequence"/>
</dbReference>
<protein>
    <recommendedName>
        <fullName evidence="3">Ig-like domain-containing protein</fullName>
    </recommendedName>
</protein>